<organism evidence="1 2">
    <name type="scientific">Mycena maculata</name>
    <dbReference type="NCBI Taxonomy" id="230809"/>
    <lineage>
        <taxon>Eukaryota</taxon>
        <taxon>Fungi</taxon>
        <taxon>Dikarya</taxon>
        <taxon>Basidiomycota</taxon>
        <taxon>Agaricomycotina</taxon>
        <taxon>Agaricomycetes</taxon>
        <taxon>Agaricomycetidae</taxon>
        <taxon>Agaricales</taxon>
        <taxon>Marasmiineae</taxon>
        <taxon>Mycenaceae</taxon>
        <taxon>Mycena</taxon>
    </lineage>
</organism>
<accession>A0AAD7P2E2</accession>
<dbReference type="EMBL" id="JARJLG010000001">
    <property type="protein sequence ID" value="KAJ7784877.1"/>
    <property type="molecule type" value="Genomic_DNA"/>
</dbReference>
<proteinExistence type="predicted"/>
<keyword evidence="2" id="KW-1185">Reference proteome</keyword>
<dbReference type="Proteomes" id="UP001215280">
    <property type="component" value="Unassembled WGS sequence"/>
</dbReference>
<sequence length="205" mass="22935">MWPTEKGGREMRLDASRQSGAYIITQAAGYHARVVQSHLVYFIEPSRGCYKGPVKGYLAPKHRVTGSSSVPRTNHAKHNLHGDSRVAGVITNKGRRRLNKASSRIGDTDDKADAVAKATGTVSIPTLYLRPVRPSPPSLQLVRSLYSQLEARAKPGHFTLVCWCLLFGLHRVILSPYLPMILKLVKEEKRPEKKKKEMKTQARIE</sequence>
<comment type="caution">
    <text evidence="1">The sequence shown here is derived from an EMBL/GenBank/DDBJ whole genome shotgun (WGS) entry which is preliminary data.</text>
</comment>
<reference evidence="1" key="1">
    <citation type="submission" date="2023-03" db="EMBL/GenBank/DDBJ databases">
        <title>Massive genome expansion in bonnet fungi (Mycena s.s.) driven by repeated elements and novel gene families across ecological guilds.</title>
        <authorList>
            <consortium name="Lawrence Berkeley National Laboratory"/>
            <person name="Harder C.B."/>
            <person name="Miyauchi S."/>
            <person name="Viragh M."/>
            <person name="Kuo A."/>
            <person name="Thoen E."/>
            <person name="Andreopoulos B."/>
            <person name="Lu D."/>
            <person name="Skrede I."/>
            <person name="Drula E."/>
            <person name="Henrissat B."/>
            <person name="Morin E."/>
            <person name="Kohler A."/>
            <person name="Barry K."/>
            <person name="LaButti K."/>
            <person name="Morin E."/>
            <person name="Salamov A."/>
            <person name="Lipzen A."/>
            <person name="Mereny Z."/>
            <person name="Hegedus B."/>
            <person name="Baldrian P."/>
            <person name="Stursova M."/>
            <person name="Weitz H."/>
            <person name="Taylor A."/>
            <person name="Grigoriev I.V."/>
            <person name="Nagy L.G."/>
            <person name="Martin F."/>
            <person name="Kauserud H."/>
        </authorList>
    </citation>
    <scope>NUCLEOTIDE SEQUENCE</scope>
    <source>
        <strain evidence="1">CBHHK188m</strain>
    </source>
</reference>
<evidence type="ECO:0000313" key="2">
    <source>
        <dbReference type="Proteomes" id="UP001215280"/>
    </source>
</evidence>
<protein>
    <submittedName>
        <fullName evidence="1">Uncharacterized protein</fullName>
    </submittedName>
</protein>
<dbReference type="AlphaFoldDB" id="A0AAD7P2E2"/>
<name>A0AAD7P2E2_9AGAR</name>
<gene>
    <name evidence="1" type="ORF">DFH07DRAFT_975205</name>
</gene>
<evidence type="ECO:0000313" key="1">
    <source>
        <dbReference type="EMBL" id="KAJ7784877.1"/>
    </source>
</evidence>